<name>A0A4P9CBI6_EUBML</name>
<evidence type="ECO:0000313" key="3">
    <source>
        <dbReference type="Proteomes" id="UP000218387"/>
    </source>
</evidence>
<evidence type="ECO:0000256" key="1">
    <source>
        <dbReference type="SAM" id="Phobius"/>
    </source>
</evidence>
<feature type="transmembrane region" description="Helical" evidence="1">
    <location>
        <begin position="111"/>
        <end position="135"/>
    </location>
</feature>
<keyword evidence="1" id="KW-0472">Membrane</keyword>
<feature type="transmembrane region" description="Helical" evidence="1">
    <location>
        <begin position="83"/>
        <end position="105"/>
    </location>
</feature>
<dbReference type="RefSeq" id="WP_074616490.1">
    <property type="nucleotide sequence ID" value="NZ_CP029487.1"/>
</dbReference>
<dbReference type="EMBL" id="CP029487">
    <property type="protein sequence ID" value="QCT72102.1"/>
    <property type="molecule type" value="Genomic_DNA"/>
</dbReference>
<evidence type="ECO:0000313" key="2">
    <source>
        <dbReference type="EMBL" id="QCT72102.1"/>
    </source>
</evidence>
<keyword evidence="1" id="KW-0812">Transmembrane</keyword>
<sequence>MDNKDAKQCHRLFLSELATMVVCGYLVYLLSTTLEGGLDVRLILPGGVLIFTLLQGCGYWLYRDQAASGKAVNQTAVLRIFSLLKKVTPFVIGLYPLFLLVLLFADRGALFVPFNLFGLILLFFSIAEYINYYYFNMNIWNFKTRAPSDLSVELSAFKKKEE</sequence>
<proteinExistence type="predicted"/>
<reference evidence="2 3" key="1">
    <citation type="submission" date="2018-05" db="EMBL/GenBank/DDBJ databases">
        <title>Genome comparison of Eubacterium sp.</title>
        <authorList>
            <person name="Feng Y."/>
            <person name="Sanchez-Andrea I."/>
            <person name="Stams A.J.M."/>
            <person name="De Vos W.M."/>
        </authorList>
    </citation>
    <scope>NUCLEOTIDE SEQUENCE [LARGE SCALE GENOMIC DNA]</scope>
    <source>
        <strain evidence="2 3">YI</strain>
    </source>
</reference>
<protein>
    <submittedName>
        <fullName evidence="2">Uncharacterized protein</fullName>
    </submittedName>
</protein>
<accession>A0A4P9CBI6</accession>
<feature type="transmembrane region" description="Helical" evidence="1">
    <location>
        <begin position="12"/>
        <end position="30"/>
    </location>
</feature>
<dbReference type="Proteomes" id="UP000218387">
    <property type="component" value="Chromosome"/>
</dbReference>
<organism evidence="2 3">
    <name type="scientific">Eubacterium maltosivorans</name>
    <dbReference type="NCBI Taxonomy" id="2041044"/>
    <lineage>
        <taxon>Bacteria</taxon>
        <taxon>Bacillati</taxon>
        <taxon>Bacillota</taxon>
        <taxon>Clostridia</taxon>
        <taxon>Eubacteriales</taxon>
        <taxon>Eubacteriaceae</taxon>
        <taxon>Eubacterium</taxon>
    </lineage>
</organism>
<gene>
    <name evidence="2" type="ORF">CPZ25_012480</name>
</gene>
<dbReference type="AlphaFoldDB" id="A0A4P9CBI6"/>
<keyword evidence="3" id="KW-1185">Reference proteome</keyword>
<keyword evidence="1" id="KW-1133">Transmembrane helix</keyword>
<feature type="transmembrane region" description="Helical" evidence="1">
    <location>
        <begin position="42"/>
        <end position="62"/>
    </location>
</feature>
<dbReference type="KEGG" id="emt:CPZ25_012480"/>